<reference evidence="2" key="1">
    <citation type="submission" date="2021-06" db="EMBL/GenBank/DDBJ databases">
        <title>Novel species in genus Arthrobacter.</title>
        <authorList>
            <person name="Zhang G."/>
        </authorList>
    </citation>
    <scope>NUCLEOTIDE SEQUENCE</scope>
    <source>
        <strain evidence="2">Zg-ZUI122</strain>
    </source>
</reference>
<sequence>MTTAQHVLRAEDLQRFVGTVAEPPRVARYGVSEAMIRNWAEALDDRNPVYVDETAALENGRSGIIAPPAMVSTWVMSGYRRWREVQRARAEGVVEATPYAELLSLLDQAGYTSVVATQMEQEYERELTVGTQVSCHITIDSVAGPKKTGLGEGFFLVLGKRYVDAEQNTIATEKFTLLRFRPKEDS</sequence>
<dbReference type="EMBL" id="CP076456">
    <property type="protein sequence ID" value="QWQ34675.1"/>
    <property type="molecule type" value="Genomic_DNA"/>
</dbReference>
<dbReference type="Gene3D" id="3.10.129.10">
    <property type="entry name" value="Hotdog Thioesterase"/>
    <property type="match status" value="1"/>
</dbReference>
<evidence type="ECO:0000313" key="3">
    <source>
        <dbReference type="Proteomes" id="UP000680588"/>
    </source>
</evidence>
<dbReference type="Pfam" id="PF13452">
    <property type="entry name" value="FAS1_DH_region"/>
    <property type="match status" value="1"/>
</dbReference>
<feature type="domain" description="FAS1-like dehydratase" evidence="1">
    <location>
        <begin position="27"/>
        <end position="172"/>
    </location>
</feature>
<dbReference type="RefSeq" id="WP_104054369.1">
    <property type="nucleotide sequence ID" value="NZ_CP076456.1"/>
</dbReference>
<accession>A0A975S3J4</accession>
<evidence type="ECO:0000259" key="1">
    <source>
        <dbReference type="Pfam" id="PF13452"/>
    </source>
</evidence>
<dbReference type="InterPro" id="IPR039569">
    <property type="entry name" value="FAS1-like_DH_region"/>
</dbReference>
<dbReference type="InterPro" id="IPR029069">
    <property type="entry name" value="HotDog_dom_sf"/>
</dbReference>
<dbReference type="Proteomes" id="UP000680588">
    <property type="component" value="Chromosome"/>
</dbReference>
<protein>
    <submittedName>
        <fullName evidence="2">MaoC family dehydratase N-terminal domain-containing protein</fullName>
    </submittedName>
</protein>
<proteinExistence type="predicted"/>
<organism evidence="2 3">
    <name type="scientific">Arthrobacter sunyaminii</name>
    <dbReference type="NCBI Taxonomy" id="2816859"/>
    <lineage>
        <taxon>Bacteria</taxon>
        <taxon>Bacillati</taxon>
        <taxon>Actinomycetota</taxon>
        <taxon>Actinomycetes</taxon>
        <taxon>Micrococcales</taxon>
        <taxon>Micrococcaceae</taxon>
        <taxon>Arthrobacter</taxon>
    </lineage>
</organism>
<gene>
    <name evidence="2" type="ORF">KG104_08825</name>
</gene>
<name>A0A975S3J4_9MICC</name>
<dbReference type="AlphaFoldDB" id="A0A975S3J4"/>
<dbReference type="SUPFAM" id="SSF54637">
    <property type="entry name" value="Thioesterase/thiol ester dehydrase-isomerase"/>
    <property type="match status" value="1"/>
</dbReference>
<keyword evidence="3" id="KW-1185">Reference proteome</keyword>
<dbReference type="KEGG" id="asun:KG104_08825"/>
<evidence type="ECO:0000313" key="2">
    <source>
        <dbReference type="EMBL" id="QWQ34675.1"/>
    </source>
</evidence>